<keyword evidence="3" id="KW-1185">Reference proteome</keyword>
<dbReference type="EMBL" id="RBQF01000099">
    <property type="protein sequence ID" value="RMP11647.1"/>
    <property type="molecule type" value="Genomic_DNA"/>
</dbReference>
<evidence type="ECO:0000259" key="1">
    <source>
        <dbReference type="Pfam" id="PF13274"/>
    </source>
</evidence>
<accession>A0A3M3WY03</accession>
<name>A0A3M3WY03_PSEMA</name>
<proteinExistence type="predicted"/>
<dbReference type="Pfam" id="PF13274">
    <property type="entry name" value="SocA_Panacea"/>
    <property type="match status" value="1"/>
</dbReference>
<dbReference type="Proteomes" id="UP000276587">
    <property type="component" value="Unassembled WGS sequence"/>
</dbReference>
<gene>
    <name evidence="2" type="ORF">ALQ29_03908</name>
</gene>
<sequence>MKGFQQERFMLITHEREKLIQAIIFFVSNTQHCHKIKLFKLLYFLDFEHFKETGRSVTGSDYSAWPKGPVPVDLMAEIELPQPDMAASIRFSNQAIRNGQQVMLNIEPRIEFSSKNFTKRELGLMRRLAEEYRSTLADDMIEATHLENMPWDKVFNQQGARQQRIPYELAIRSQEIDALMRVARDRKELMECLR</sequence>
<organism evidence="2 3">
    <name type="scientific">Pseudomonas marginalis pv. marginalis</name>
    <dbReference type="NCBI Taxonomy" id="97473"/>
    <lineage>
        <taxon>Bacteria</taxon>
        <taxon>Pseudomonadati</taxon>
        <taxon>Pseudomonadota</taxon>
        <taxon>Gammaproteobacteria</taxon>
        <taxon>Pseudomonadales</taxon>
        <taxon>Pseudomonadaceae</taxon>
        <taxon>Pseudomonas</taxon>
    </lineage>
</organism>
<evidence type="ECO:0000313" key="3">
    <source>
        <dbReference type="Proteomes" id="UP000276587"/>
    </source>
</evidence>
<reference evidence="2 3" key="1">
    <citation type="submission" date="2018-08" db="EMBL/GenBank/DDBJ databases">
        <title>Recombination of ecologically and evolutionarily significant loci maintains genetic cohesion in the Pseudomonas syringae species complex.</title>
        <authorList>
            <person name="Dillon M."/>
            <person name="Thakur S."/>
            <person name="Almeida R.N.D."/>
            <person name="Weir B.S."/>
            <person name="Guttman D.S."/>
        </authorList>
    </citation>
    <scope>NUCLEOTIDE SEQUENCE [LARGE SCALE GENOMIC DNA]</scope>
    <source>
        <strain evidence="2 3">ICMP 3555</strain>
    </source>
</reference>
<protein>
    <recommendedName>
        <fullName evidence="1">Antitoxin SocA-like Panacea domain-containing protein</fullName>
    </recommendedName>
</protein>
<dbReference type="InterPro" id="IPR025272">
    <property type="entry name" value="SocA_Panacea"/>
</dbReference>
<comment type="caution">
    <text evidence="2">The sequence shown here is derived from an EMBL/GenBank/DDBJ whole genome shotgun (WGS) entry which is preliminary data.</text>
</comment>
<dbReference type="AlphaFoldDB" id="A0A3M3WY03"/>
<evidence type="ECO:0000313" key="2">
    <source>
        <dbReference type="EMBL" id="RMP11647.1"/>
    </source>
</evidence>
<feature type="domain" description="Antitoxin SocA-like Panacea" evidence="1">
    <location>
        <begin position="38"/>
        <end position="151"/>
    </location>
</feature>